<comment type="cofactor">
    <cofactor evidence="1">
        <name>FAD</name>
        <dbReference type="ChEBI" id="CHEBI:57692"/>
    </cofactor>
</comment>
<evidence type="ECO:0000256" key="4">
    <source>
        <dbReference type="ARBA" id="ARBA00023002"/>
    </source>
</evidence>
<accession>C8X1A7</accession>
<dbReference type="Gene3D" id="3.50.50.60">
    <property type="entry name" value="FAD/NAD(P)-binding domain"/>
    <property type="match status" value="1"/>
</dbReference>
<dbReference type="AlphaFoldDB" id="C8X1A7"/>
<dbReference type="HOGENOM" id="CLU_011398_4_5_7"/>
<dbReference type="Pfam" id="PF00890">
    <property type="entry name" value="FAD_binding_2"/>
    <property type="match status" value="1"/>
</dbReference>
<name>C8X1A7_DESRD</name>
<dbReference type="InterPro" id="IPR050315">
    <property type="entry name" value="FAD-oxidoreductase_2"/>
</dbReference>
<protein>
    <submittedName>
        <fullName evidence="7">Flavocytochrome c</fullName>
    </submittedName>
</protein>
<dbReference type="PANTHER" id="PTHR43400">
    <property type="entry name" value="FUMARATE REDUCTASE"/>
    <property type="match status" value="1"/>
</dbReference>
<evidence type="ECO:0000313" key="7">
    <source>
        <dbReference type="EMBL" id="ACV68204.1"/>
    </source>
</evidence>
<dbReference type="OrthoDB" id="9806724at2"/>
<dbReference type="SUPFAM" id="SSF51905">
    <property type="entry name" value="FAD/NAD(P)-binding domain"/>
    <property type="match status" value="1"/>
</dbReference>
<feature type="domain" description="FAD-dependent oxidoreductase 2 FAD-binding" evidence="6">
    <location>
        <begin position="13"/>
        <end position="452"/>
    </location>
</feature>
<dbReference type="KEGG" id="drt:Dret_0913"/>
<keyword evidence="3 5" id="KW-0274">FAD</keyword>
<evidence type="ECO:0000256" key="2">
    <source>
        <dbReference type="ARBA" id="ARBA00022630"/>
    </source>
</evidence>
<reference evidence="7 8" key="2">
    <citation type="journal article" date="2010" name="Stand. Genomic Sci.">
        <title>Complete genome sequence of Desulfohalobium retbaense type strain (HR(100)).</title>
        <authorList>
            <person name="Spring S."/>
            <person name="Nolan M."/>
            <person name="Lapidus A."/>
            <person name="Glavina Del Rio T."/>
            <person name="Copeland A."/>
            <person name="Tice H."/>
            <person name="Cheng J.F."/>
            <person name="Lucas S."/>
            <person name="Land M."/>
            <person name="Chen F."/>
            <person name="Bruce D."/>
            <person name="Goodwin L."/>
            <person name="Pitluck S."/>
            <person name="Ivanova N."/>
            <person name="Mavromatis K."/>
            <person name="Mikhailova N."/>
            <person name="Pati A."/>
            <person name="Chen A."/>
            <person name="Palaniappan K."/>
            <person name="Hauser L."/>
            <person name="Chang Y.J."/>
            <person name="Jeffries C.D."/>
            <person name="Munk C."/>
            <person name="Kiss H."/>
            <person name="Chain P."/>
            <person name="Han C."/>
            <person name="Brettin T."/>
            <person name="Detter J.C."/>
            <person name="Schuler E."/>
            <person name="Goker M."/>
            <person name="Rohde M."/>
            <person name="Bristow J."/>
            <person name="Eisen J.A."/>
            <person name="Markowitz V."/>
            <person name="Hugenholtz P."/>
            <person name="Kyrpides N.C."/>
            <person name="Klenk H.P."/>
        </authorList>
    </citation>
    <scope>NUCLEOTIDE SEQUENCE [LARGE SCALE GENOMIC DNA]</scope>
    <source>
        <strain evidence="7 8">DSM 5692</strain>
    </source>
</reference>
<evidence type="ECO:0000256" key="5">
    <source>
        <dbReference type="RuleBase" id="RU366062"/>
    </source>
</evidence>
<reference evidence="8" key="1">
    <citation type="submission" date="2009-09" db="EMBL/GenBank/DDBJ databases">
        <title>The complete chromosome of Desulfohalobium retbaense DSM 5692.</title>
        <authorList>
            <consortium name="US DOE Joint Genome Institute (JGI-PGF)"/>
            <person name="Lucas S."/>
            <person name="Copeland A."/>
            <person name="Lapidus A."/>
            <person name="Glavina del Rio T."/>
            <person name="Dalin E."/>
            <person name="Tice H."/>
            <person name="Bruce D."/>
            <person name="Goodwin L."/>
            <person name="Pitluck S."/>
            <person name="Kyrpides N."/>
            <person name="Mavromatis K."/>
            <person name="Ivanova N."/>
            <person name="Mikhailova N."/>
            <person name="Munk A.C."/>
            <person name="Brettin T."/>
            <person name="Detter J.C."/>
            <person name="Han C."/>
            <person name="Tapia R."/>
            <person name="Larimer F."/>
            <person name="Land M."/>
            <person name="Hauser L."/>
            <person name="Markowitz V."/>
            <person name="Cheng J.-F."/>
            <person name="Hugenholtz P."/>
            <person name="Woyke T."/>
            <person name="Wu D."/>
            <person name="Spring S."/>
            <person name="Klenk H.-P."/>
            <person name="Eisen J.A."/>
        </authorList>
    </citation>
    <scope>NUCLEOTIDE SEQUENCE [LARGE SCALE GENOMIC DNA]</scope>
    <source>
        <strain evidence="8">DSM 5692</strain>
    </source>
</reference>
<evidence type="ECO:0000313" key="8">
    <source>
        <dbReference type="Proteomes" id="UP000001052"/>
    </source>
</evidence>
<evidence type="ECO:0000256" key="3">
    <source>
        <dbReference type="ARBA" id="ARBA00022827"/>
    </source>
</evidence>
<dbReference type="InterPro" id="IPR027477">
    <property type="entry name" value="Succ_DH/fumarate_Rdtase_cat_sf"/>
</dbReference>
<proteinExistence type="inferred from homology"/>
<evidence type="ECO:0000256" key="1">
    <source>
        <dbReference type="ARBA" id="ARBA00001974"/>
    </source>
</evidence>
<dbReference type="STRING" id="485915.Dret_0913"/>
<dbReference type="EMBL" id="CP001734">
    <property type="protein sequence ID" value="ACV68204.1"/>
    <property type="molecule type" value="Genomic_DNA"/>
</dbReference>
<evidence type="ECO:0000259" key="6">
    <source>
        <dbReference type="Pfam" id="PF00890"/>
    </source>
</evidence>
<gene>
    <name evidence="7" type="ordered locus">Dret_0913</name>
</gene>
<dbReference type="Gene3D" id="3.90.700.10">
    <property type="entry name" value="Succinate dehydrogenase/fumarate reductase flavoprotein, catalytic domain"/>
    <property type="match status" value="1"/>
</dbReference>
<dbReference type="NCBIfam" id="TIGR01813">
    <property type="entry name" value="flavo_cyto_c"/>
    <property type="match status" value="1"/>
</dbReference>
<dbReference type="InterPro" id="IPR036188">
    <property type="entry name" value="FAD/NAD-bd_sf"/>
</dbReference>
<dbReference type="InterPro" id="IPR010960">
    <property type="entry name" value="Flavocytochrome_c"/>
</dbReference>
<dbReference type="SUPFAM" id="SSF56425">
    <property type="entry name" value="Succinate dehydrogenase/fumarate reductase flavoprotein, catalytic domain"/>
    <property type="match status" value="1"/>
</dbReference>
<organism evidence="7 8">
    <name type="scientific">Desulfohalobium retbaense (strain ATCC 49708 / DSM 5692 / JCM 16813 / HR100)</name>
    <dbReference type="NCBI Taxonomy" id="485915"/>
    <lineage>
        <taxon>Bacteria</taxon>
        <taxon>Pseudomonadati</taxon>
        <taxon>Thermodesulfobacteriota</taxon>
        <taxon>Desulfovibrionia</taxon>
        <taxon>Desulfovibrionales</taxon>
        <taxon>Desulfohalobiaceae</taxon>
        <taxon>Desulfohalobium</taxon>
    </lineage>
</organism>
<dbReference type="RefSeq" id="WP_015751362.1">
    <property type="nucleotide sequence ID" value="NC_013223.1"/>
</dbReference>
<dbReference type="GO" id="GO:0010181">
    <property type="term" value="F:FMN binding"/>
    <property type="evidence" value="ECO:0007669"/>
    <property type="project" value="InterPro"/>
</dbReference>
<comment type="similarity">
    <text evidence="5">Belongs to the FAD-dependent oxidoreductase 2 family. FRD/SDH subfamily.</text>
</comment>
<keyword evidence="2 5" id="KW-0285">Flavoprotein</keyword>
<dbReference type="Proteomes" id="UP000001052">
    <property type="component" value="Chromosome"/>
</dbReference>
<dbReference type="InterPro" id="IPR003953">
    <property type="entry name" value="FAD-dep_OxRdtase_2_FAD-bd"/>
</dbReference>
<dbReference type="GO" id="GO:0016491">
    <property type="term" value="F:oxidoreductase activity"/>
    <property type="evidence" value="ECO:0007669"/>
    <property type="project" value="UniProtKB-KW"/>
</dbReference>
<keyword evidence="4 5" id="KW-0560">Oxidoreductase</keyword>
<dbReference type="PANTHER" id="PTHR43400:SF7">
    <property type="entry name" value="FAD-DEPENDENT OXIDOREDUCTASE 2 FAD BINDING DOMAIN-CONTAINING PROTEIN"/>
    <property type="match status" value="1"/>
</dbReference>
<dbReference type="eggNOG" id="COG1053">
    <property type="taxonomic scope" value="Bacteria"/>
</dbReference>
<keyword evidence="8" id="KW-1185">Reference proteome</keyword>
<sequence length="483" mass="51497">MECPNQEWDAATDVIVVGSGFAGLSAAIEARQAGAKVMVLEKMPIPGGNSRISDGALCAPGNFLQREHKVEDSPQLFYEDILRAGRSRNHPRLVRVLAEQAAAAVDWTRDFLGVPYLNRVDRFGGHSAARGVTFACHSGLDCIRAMVATFEGLGGEIRYNCLLESFLVDGDRTLCGVRVREGNSRTREGSGTSKQIRANKGVVLATGGFGNDIVFRTMQDPQLVEDIASTNHKGATADGLRAALGIGAMPVQLAHIQLGPWGCPDEKGYGTAARFASYSVFPAGILVDPETGQRFVNEWGDRKVRTDAILALGHPALGIVDDQGAQLDTDSLRHGLQTGKIQSFDSLGEIAAAYNMPKETFRATVDAYHDALSRGVEDAFAKDLGAGAVSLSTPPYYTLRLWPKVHHTMGGIGIDEHARALDTRGQVIPRLFAAGESCGGVHGESRLGGCALTECIVFGRIAGKNAAGEVSRRSEADGNARII</sequence>